<dbReference type="EMBL" id="AP027730">
    <property type="protein sequence ID" value="BDZ44025.1"/>
    <property type="molecule type" value="Genomic_DNA"/>
</dbReference>
<reference evidence="3" key="1">
    <citation type="journal article" date="2014" name="Int. J. Syst. Evol. Microbiol.">
        <title>Complete genome of a new Firmicutes species belonging to the dominant human colonic microbiota ('Ruminococcus bicirculans') reveals two chromosomes and a selective capacity to utilize plant glucans.</title>
        <authorList>
            <consortium name="NISC Comparative Sequencing Program"/>
            <person name="Wegmann U."/>
            <person name="Louis P."/>
            <person name="Goesmann A."/>
            <person name="Henrissat B."/>
            <person name="Duncan S.H."/>
            <person name="Flint H.J."/>
        </authorList>
    </citation>
    <scope>NUCLEOTIDE SEQUENCE</scope>
    <source>
        <strain evidence="3">NBRC 108565</strain>
    </source>
</reference>
<evidence type="ECO:0000313" key="3">
    <source>
        <dbReference type="EMBL" id="BDZ44068.1"/>
    </source>
</evidence>
<dbReference type="Proteomes" id="UP001321475">
    <property type="component" value="Plasmid pNBRC108565a"/>
</dbReference>
<evidence type="ECO:0000313" key="2">
    <source>
        <dbReference type="EMBL" id="BDZ44025.1"/>
    </source>
</evidence>
<sequence length="131" mass="14017">MAEVTAEHVGLLLRAQADLEEKSNVAAQSRDDRDQTFLDVARDARVGLRELAAITGLHPNTVRAAIQRAAGDAEIDFEQPELDLAFGGTSLSPVITASQAHAPQRATSTIANQADSVRPKRANRTYGGLEI</sequence>
<proteinExistence type="predicted"/>
<geneLocation type="plasmid" evidence="3 4">
    <name>pNBRC108565a</name>
</geneLocation>
<evidence type="ECO:0008006" key="5">
    <source>
        <dbReference type="Google" id="ProtNLM"/>
    </source>
</evidence>
<protein>
    <recommendedName>
        <fullName evidence="5">Sigma-70, region 4</fullName>
    </recommendedName>
</protein>
<name>A0ABN6XGQ5_9CELL</name>
<keyword evidence="4" id="KW-1185">Reference proteome</keyword>
<evidence type="ECO:0000313" key="4">
    <source>
        <dbReference type="Proteomes" id="UP001321475"/>
    </source>
</evidence>
<keyword evidence="3" id="KW-0614">Plasmid</keyword>
<feature type="region of interest" description="Disordered" evidence="1">
    <location>
        <begin position="100"/>
        <end position="131"/>
    </location>
</feature>
<feature type="compositionally biased region" description="Polar residues" evidence="1">
    <location>
        <begin position="100"/>
        <end position="115"/>
    </location>
</feature>
<evidence type="ECO:0000256" key="1">
    <source>
        <dbReference type="SAM" id="MobiDB-lite"/>
    </source>
</evidence>
<dbReference type="RefSeq" id="WP_286219583.1">
    <property type="nucleotide sequence ID" value="NZ_AP027730.1"/>
</dbReference>
<gene>
    <name evidence="2" type="ORF">GCM10025865_33240</name>
    <name evidence="3" type="ORF">GCM10025865_33670</name>
</gene>
<organism evidence="3 4">
    <name type="scientific">Paraoerskovia sediminicola</name>
    <dbReference type="NCBI Taxonomy" id="1138587"/>
    <lineage>
        <taxon>Bacteria</taxon>
        <taxon>Bacillati</taxon>
        <taxon>Actinomycetota</taxon>
        <taxon>Actinomycetes</taxon>
        <taxon>Micrococcales</taxon>
        <taxon>Cellulomonadaceae</taxon>
        <taxon>Paraoerskovia</taxon>
    </lineage>
</organism>
<dbReference type="EMBL" id="AP027730">
    <property type="protein sequence ID" value="BDZ44068.1"/>
    <property type="molecule type" value="Genomic_DNA"/>
</dbReference>
<reference evidence="3" key="3">
    <citation type="submission" date="2023-02" db="EMBL/GenBank/DDBJ databases">
        <authorList>
            <person name="Sun Q."/>
            <person name="Mori K."/>
        </authorList>
    </citation>
    <scope>NUCLEOTIDE SEQUENCE</scope>
    <source>
        <strain evidence="3">NBRC 108565</strain>
        <plasmid evidence="3">pNBRC108565a</plasmid>
    </source>
</reference>
<accession>A0ABN6XGQ5</accession>
<reference evidence="4" key="2">
    <citation type="journal article" date="2019" name="Int. J. Syst. Evol. Microbiol.">
        <title>The Global Catalogue of Microorganisms (GCM) 10K type strain sequencing project: providing services to taxonomists for standard genome sequencing and annotation.</title>
        <authorList>
            <consortium name="The Broad Institute Genomics Platform"/>
            <consortium name="The Broad Institute Genome Sequencing Center for Infectious Disease"/>
            <person name="Wu L."/>
            <person name="Ma J."/>
        </authorList>
    </citation>
    <scope>NUCLEOTIDE SEQUENCE [LARGE SCALE GENOMIC DNA]</scope>
    <source>
        <strain evidence="4">NBRC 108565</strain>
    </source>
</reference>